<proteinExistence type="predicted"/>
<name>A0A6P8AZW3_PYRGI</name>
<evidence type="ECO:0000313" key="2">
    <source>
        <dbReference type="Proteomes" id="UP000515153"/>
    </source>
</evidence>
<reference evidence="3" key="3">
    <citation type="submission" date="2025-08" db="UniProtKB">
        <authorList>
            <consortium name="RefSeq"/>
        </authorList>
    </citation>
    <scope>IDENTIFICATION</scope>
    <source>
        <strain evidence="3">NI907</strain>
    </source>
</reference>
<evidence type="ECO:0000256" key="1">
    <source>
        <dbReference type="SAM" id="MobiDB-lite"/>
    </source>
</evidence>
<evidence type="ECO:0000313" key="3">
    <source>
        <dbReference type="RefSeq" id="XP_030980440.1"/>
    </source>
</evidence>
<feature type="region of interest" description="Disordered" evidence="1">
    <location>
        <begin position="201"/>
        <end position="240"/>
    </location>
</feature>
<organism evidence="2 3">
    <name type="scientific">Pyricularia grisea</name>
    <name type="common">Crabgrass-specific blast fungus</name>
    <name type="synonym">Magnaporthe grisea</name>
    <dbReference type="NCBI Taxonomy" id="148305"/>
    <lineage>
        <taxon>Eukaryota</taxon>
        <taxon>Fungi</taxon>
        <taxon>Dikarya</taxon>
        <taxon>Ascomycota</taxon>
        <taxon>Pezizomycotina</taxon>
        <taxon>Sordariomycetes</taxon>
        <taxon>Sordariomycetidae</taxon>
        <taxon>Magnaporthales</taxon>
        <taxon>Pyriculariaceae</taxon>
        <taxon>Pyricularia</taxon>
    </lineage>
</organism>
<feature type="compositionally biased region" description="Basic and acidic residues" evidence="1">
    <location>
        <begin position="215"/>
        <end position="237"/>
    </location>
</feature>
<accession>A0A6P8AZW3</accession>
<dbReference type="GeneID" id="41965017"/>
<reference evidence="3" key="2">
    <citation type="submission" date="2019-10" db="EMBL/GenBank/DDBJ databases">
        <authorList>
            <consortium name="NCBI Genome Project"/>
        </authorList>
    </citation>
    <scope>NUCLEOTIDE SEQUENCE</scope>
    <source>
        <strain evidence="3">NI907</strain>
    </source>
</reference>
<gene>
    <name evidence="3" type="ORF">PgNI_10133</name>
</gene>
<dbReference type="AlphaFoldDB" id="A0A6P8AZW3"/>
<sequence>MAFYHNWYGHDNAACRQTKGCLGMIEQTHLDYLPLKANILTYLAMFKTARLYYDHAKSAWDEERGSERALMFADRLESAVTHLPAKRWYMNHSRVDNYAHLLSGRLSRETCDGGEGARIGCFRVYLLEGIRKLGDGDIKDDPGGGIETIIKMLVMVLMHAADSKNAGALLATIFRLSEREKTTSGCDRLQEEVEDVPEDYHKDVNRGHSGQNRMGEFETDCKAGGEDREDSHIDTKTKKEHHRGQHLRGLALVTSTCLVPQDVPTVNIKDQSGGYLCDECERRTFAVNEWYFCEVCDDIHCCGECLAKLQDPNTKLDLYQSLGDPAHNMYRAWPIDSEVNLETGQPSTLMASHI</sequence>
<dbReference type="Proteomes" id="UP000515153">
    <property type="component" value="Chromosome VII"/>
</dbReference>
<protein>
    <submittedName>
        <fullName evidence="3">Uncharacterized protein</fullName>
    </submittedName>
</protein>
<dbReference type="RefSeq" id="XP_030980440.1">
    <property type="nucleotide sequence ID" value="XM_031130109.1"/>
</dbReference>
<dbReference type="KEGG" id="pgri:PgNI_10133"/>
<reference evidence="2 3" key="1">
    <citation type="journal article" date="2019" name="Mol. Biol. Evol.">
        <title>Blast fungal genomes show frequent chromosomal changes, gene gains and losses, and effector gene turnover.</title>
        <authorList>
            <person name="Gomez Luciano L.B."/>
            <person name="Jason Tsai I."/>
            <person name="Chuma I."/>
            <person name="Tosa Y."/>
            <person name="Chen Y.H."/>
            <person name="Li J.Y."/>
            <person name="Li M.Y."/>
            <person name="Jade Lu M.Y."/>
            <person name="Nakayashiki H."/>
            <person name="Li W.H."/>
        </authorList>
    </citation>
    <scope>NUCLEOTIDE SEQUENCE [LARGE SCALE GENOMIC DNA]</scope>
    <source>
        <strain evidence="2 3">NI907</strain>
    </source>
</reference>
<keyword evidence="2" id="KW-1185">Reference proteome</keyword>